<reference evidence="1 2" key="1">
    <citation type="submission" date="2018-07" db="EMBL/GenBank/DDBJ databases">
        <title>High-quality-draft genome sequence of Gaiella occulta.</title>
        <authorList>
            <person name="Severino R."/>
            <person name="Froufe H.J.C."/>
            <person name="Rainey F.A."/>
            <person name="Barroso C."/>
            <person name="Albuquerque L."/>
            <person name="Lobo-Da-Cunha A."/>
            <person name="Da Costa M.S."/>
            <person name="Egas C."/>
        </authorList>
    </citation>
    <scope>NUCLEOTIDE SEQUENCE [LARGE SCALE GENOMIC DNA]</scope>
    <source>
        <strain evidence="1 2">F2-233</strain>
    </source>
</reference>
<sequence length="257" mass="26357">MEKLRLGGMALANGVLVHGPTAWAAAVRTPDGEIRVGSGPKRRLAPGVQTPFVRGPLRLAEALALLPDVRRVLPEARFAFERPVVAAAVVAGSVAARTARRSTSLGFATREAVAACASLAPAVLALRGGELASYHGAEHVSIGTYETGRPAAKEHDRCGGHLVGPLLATSAAAGALAAKAPRRSRSLAQAVGAIAAVGAAVEVFAWMGRNPRHPLSRILAVPGRELQARLTTAEPSPAQLEVARAALDACLRAEGAA</sequence>
<keyword evidence="2" id="KW-1185">Reference proteome</keyword>
<dbReference type="EMBL" id="QQZY01000005">
    <property type="protein sequence ID" value="RDI74150.1"/>
    <property type="molecule type" value="Genomic_DNA"/>
</dbReference>
<evidence type="ECO:0000313" key="2">
    <source>
        <dbReference type="Proteomes" id="UP000254134"/>
    </source>
</evidence>
<dbReference type="InterPro" id="IPR010787">
    <property type="entry name" value="DUF1385"/>
</dbReference>
<organism evidence="1 2">
    <name type="scientific">Gaiella occulta</name>
    <dbReference type="NCBI Taxonomy" id="1002870"/>
    <lineage>
        <taxon>Bacteria</taxon>
        <taxon>Bacillati</taxon>
        <taxon>Actinomycetota</taxon>
        <taxon>Thermoleophilia</taxon>
        <taxon>Gaiellales</taxon>
        <taxon>Gaiellaceae</taxon>
        <taxon>Gaiella</taxon>
    </lineage>
</organism>
<dbReference type="Proteomes" id="UP000254134">
    <property type="component" value="Unassembled WGS sequence"/>
</dbReference>
<comment type="caution">
    <text evidence="1">The sequence shown here is derived from an EMBL/GenBank/DDBJ whole genome shotgun (WGS) entry which is preliminary data.</text>
</comment>
<protein>
    <recommendedName>
        <fullName evidence="3">DUF1385 domain-containing protein</fullName>
    </recommendedName>
</protein>
<dbReference type="AlphaFoldDB" id="A0A7M2YWP9"/>
<evidence type="ECO:0008006" key="3">
    <source>
        <dbReference type="Google" id="ProtNLM"/>
    </source>
</evidence>
<dbReference type="Pfam" id="PF07136">
    <property type="entry name" value="DUF1385"/>
    <property type="match status" value="1"/>
</dbReference>
<name>A0A7M2YWP9_9ACTN</name>
<gene>
    <name evidence="1" type="ORF">Gocc_2247</name>
</gene>
<proteinExistence type="predicted"/>
<dbReference type="PANTHER" id="PTHR42867:SF1">
    <property type="entry name" value="MEMBRANE PROTEIN-RELATED"/>
    <property type="match status" value="1"/>
</dbReference>
<dbReference type="PANTHER" id="PTHR42867">
    <property type="entry name" value="MEMBRANE PROTEIN-RELATED"/>
    <property type="match status" value="1"/>
</dbReference>
<dbReference type="RefSeq" id="WP_181813613.1">
    <property type="nucleotide sequence ID" value="NZ_QQZY01000005.1"/>
</dbReference>
<accession>A0A7M2YWP9</accession>
<evidence type="ECO:0000313" key="1">
    <source>
        <dbReference type="EMBL" id="RDI74150.1"/>
    </source>
</evidence>
<reference evidence="2" key="2">
    <citation type="journal article" date="2019" name="MicrobiologyOpen">
        <title>High-quality draft genome sequence of Gaiella occulta isolated from a 150 meter deep mineral water borehole and comparison with the genome sequences of other deep-branching lineages of the phylum Actinobacteria.</title>
        <authorList>
            <person name="Severino R."/>
            <person name="Froufe H.J.C."/>
            <person name="Barroso C."/>
            <person name="Albuquerque L."/>
            <person name="Lobo-da-Cunha A."/>
            <person name="da Costa M.S."/>
            <person name="Egas C."/>
        </authorList>
    </citation>
    <scope>NUCLEOTIDE SEQUENCE [LARGE SCALE GENOMIC DNA]</scope>
    <source>
        <strain evidence="2">F2-233</strain>
    </source>
</reference>